<evidence type="ECO:0000313" key="13">
    <source>
        <dbReference type="Proteomes" id="UP001232445"/>
    </source>
</evidence>
<keyword evidence="13" id="KW-1185">Reference proteome</keyword>
<reference evidence="12 13" key="1">
    <citation type="submission" date="2023-07" db="EMBL/GenBank/DDBJ databases">
        <title>Genomic Encyclopedia of Type Strains, Phase IV (KMG-IV): sequencing the most valuable type-strain genomes for metagenomic binning, comparative biology and taxonomic classification.</title>
        <authorList>
            <person name="Goeker M."/>
        </authorList>
    </citation>
    <scope>NUCLEOTIDE SEQUENCE [LARGE SCALE GENOMIC DNA]</scope>
    <source>
        <strain evidence="12 13">DSM 17740</strain>
    </source>
</reference>
<evidence type="ECO:0000256" key="3">
    <source>
        <dbReference type="ARBA" id="ARBA00022490"/>
    </source>
</evidence>
<evidence type="ECO:0000256" key="7">
    <source>
        <dbReference type="ARBA" id="ARBA00022777"/>
    </source>
</evidence>
<dbReference type="InterPro" id="IPR051351">
    <property type="entry name" value="Ascorbate-PTS_EIIA_comp"/>
</dbReference>
<dbReference type="PROSITE" id="PS00372">
    <property type="entry name" value="PTS_EIIA_TYPE_2_HIS"/>
    <property type="match status" value="1"/>
</dbReference>
<dbReference type="EMBL" id="JAUSUQ010000005">
    <property type="protein sequence ID" value="MDQ0338774.1"/>
    <property type="molecule type" value="Genomic_DNA"/>
</dbReference>
<evidence type="ECO:0000256" key="1">
    <source>
        <dbReference type="ARBA" id="ARBA00004496"/>
    </source>
</evidence>
<keyword evidence="3" id="KW-0963">Cytoplasm</keyword>
<dbReference type="CDD" id="cd00211">
    <property type="entry name" value="PTS_IIA_fru"/>
    <property type="match status" value="1"/>
</dbReference>
<dbReference type="InterPro" id="IPR002178">
    <property type="entry name" value="PTS_EIIA_type-2_dom"/>
</dbReference>
<name>A0ABU0CQX0_9BACI</name>
<dbReference type="PANTHER" id="PTHR36203:SF1">
    <property type="entry name" value="ASCORBATE-SPECIFIC PTS SYSTEM EIIA COMPONENT"/>
    <property type="match status" value="1"/>
</dbReference>
<dbReference type="PANTHER" id="PTHR36203">
    <property type="entry name" value="ASCORBATE-SPECIFIC PTS SYSTEM EIIA COMPONENT"/>
    <property type="match status" value="1"/>
</dbReference>
<protein>
    <recommendedName>
        <fullName evidence="9">Ascorbate-specific PTS system EIIA component</fullName>
    </recommendedName>
    <alternativeName>
        <fullName evidence="10">Ascorbate-specific phosphotransferase enzyme IIA component</fullName>
    </alternativeName>
</protein>
<dbReference type="InterPro" id="IPR016152">
    <property type="entry name" value="PTrfase/Anion_transptr"/>
</dbReference>
<evidence type="ECO:0000256" key="8">
    <source>
        <dbReference type="ARBA" id="ARBA00037387"/>
    </source>
</evidence>
<accession>A0ABU0CQX0</accession>
<dbReference type="RefSeq" id="WP_307337701.1">
    <property type="nucleotide sequence ID" value="NZ_JAUSUQ010000005.1"/>
</dbReference>
<comment type="caution">
    <text evidence="12">The sequence shown here is derived from an EMBL/GenBank/DDBJ whole genome shotgun (WGS) entry which is preliminary data.</text>
</comment>
<evidence type="ECO:0000259" key="11">
    <source>
        <dbReference type="PROSITE" id="PS51094"/>
    </source>
</evidence>
<feature type="domain" description="PTS EIIA type-2" evidence="11">
    <location>
        <begin position="4"/>
        <end position="144"/>
    </location>
</feature>
<dbReference type="Gene3D" id="3.40.930.10">
    <property type="entry name" value="Mannitol-specific EII, Chain A"/>
    <property type="match status" value="1"/>
</dbReference>
<evidence type="ECO:0000256" key="2">
    <source>
        <dbReference type="ARBA" id="ARBA00022448"/>
    </source>
</evidence>
<evidence type="ECO:0000256" key="9">
    <source>
        <dbReference type="ARBA" id="ARBA00041175"/>
    </source>
</evidence>
<comment type="function">
    <text evidence="8">The phosphoenolpyruvate-dependent sugar phosphotransferase system (sugar PTS), a major carbohydrate active transport system, catalyzes the phosphorylation of incoming sugar substrates concomitantly with their translocation across the cell membrane. The enzyme II UlaABC PTS system is involved in ascorbate transport.</text>
</comment>
<evidence type="ECO:0000313" key="12">
    <source>
        <dbReference type="EMBL" id="MDQ0338774.1"/>
    </source>
</evidence>
<organism evidence="12 13">
    <name type="scientific">Caldalkalibacillus uzonensis</name>
    <dbReference type="NCBI Taxonomy" id="353224"/>
    <lineage>
        <taxon>Bacteria</taxon>
        <taxon>Bacillati</taxon>
        <taxon>Bacillota</taxon>
        <taxon>Bacilli</taxon>
        <taxon>Bacillales</taxon>
        <taxon>Bacillaceae</taxon>
        <taxon>Caldalkalibacillus</taxon>
    </lineage>
</organism>
<gene>
    <name evidence="12" type="ORF">J2S00_001560</name>
</gene>
<dbReference type="SUPFAM" id="SSF55804">
    <property type="entry name" value="Phoshotransferase/anion transport protein"/>
    <property type="match status" value="1"/>
</dbReference>
<dbReference type="PROSITE" id="PS51094">
    <property type="entry name" value="PTS_EIIA_TYPE_2"/>
    <property type="match status" value="1"/>
</dbReference>
<sequence>MTDKNPFRPLIEVNVTAADWKEAVQYGGDLLVKAGKAEPRYVRAMIDNIEQLGPYMIIAPGVALPHARPENGVKQKGLSIVLLKEPVRFGEEEVRLLISLAATDNHSHLDLLKQVADVLQNEDNLNQIFQAKSAADIEALFAAS</sequence>
<evidence type="ECO:0000256" key="5">
    <source>
        <dbReference type="ARBA" id="ARBA00022679"/>
    </source>
</evidence>
<keyword evidence="4" id="KW-0597">Phosphoprotein</keyword>
<proteinExistence type="predicted"/>
<evidence type="ECO:0000256" key="6">
    <source>
        <dbReference type="ARBA" id="ARBA00022683"/>
    </source>
</evidence>
<evidence type="ECO:0000256" key="4">
    <source>
        <dbReference type="ARBA" id="ARBA00022553"/>
    </source>
</evidence>
<keyword evidence="2" id="KW-0813">Transport</keyword>
<keyword evidence="6" id="KW-0598">Phosphotransferase system</keyword>
<keyword evidence="5" id="KW-0808">Transferase</keyword>
<keyword evidence="7" id="KW-0418">Kinase</keyword>
<dbReference type="Proteomes" id="UP001232445">
    <property type="component" value="Unassembled WGS sequence"/>
</dbReference>
<evidence type="ECO:0000256" key="10">
    <source>
        <dbReference type="ARBA" id="ARBA00042072"/>
    </source>
</evidence>
<comment type="subcellular location">
    <subcellularLocation>
        <location evidence="1">Cytoplasm</location>
    </subcellularLocation>
</comment>
<dbReference type="Pfam" id="PF00359">
    <property type="entry name" value="PTS_EIIA_2"/>
    <property type="match status" value="1"/>
</dbReference>